<dbReference type="NCBIfam" id="TIGR03187">
    <property type="entry name" value="DGQHR"/>
    <property type="match status" value="1"/>
</dbReference>
<dbReference type="EMBL" id="FONN01000041">
    <property type="protein sequence ID" value="SFF44978.1"/>
    <property type="molecule type" value="Genomic_DNA"/>
</dbReference>
<evidence type="ECO:0000313" key="1">
    <source>
        <dbReference type="EMBL" id="SFF44978.1"/>
    </source>
</evidence>
<dbReference type="RefSeq" id="WP_046234902.1">
    <property type="nucleotide sequence ID" value="NZ_FONN01000041.1"/>
</dbReference>
<proteinExistence type="predicted"/>
<evidence type="ECO:0000313" key="2">
    <source>
        <dbReference type="Proteomes" id="UP000183410"/>
    </source>
</evidence>
<dbReference type="CDD" id="cd16413">
    <property type="entry name" value="DGQHR_domain"/>
    <property type="match status" value="1"/>
</dbReference>
<dbReference type="OrthoDB" id="9789139at2"/>
<keyword evidence="2" id="KW-1185">Reference proteome</keyword>
<dbReference type="AlphaFoldDB" id="A0A1I2ITL7"/>
<dbReference type="Pfam" id="PF14072">
    <property type="entry name" value="DndB"/>
    <property type="match status" value="1"/>
</dbReference>
<accession>A0A1I2ITL7</accession>
<name>A0A1I2ITL7_9BACL</name>
<sequence length="336" mass="38147">MTSTTILNPIVIENVIQSKMRGKVTYQSYMSASIALNLTYVKPYDHPSGKGYQRPVDASRCSDFAMYLSKGSDSLFTPILINAGGNWEFSSYDKQRPSLGRLVCKAKASLMDGQHRIGGIQQYIQETQSEINIPFLSFHYLDEDEEIQLFDTINTKAKGIGSSLSKYLRRDTDDVSWIATELLIRRESPFYEKGSIIGKRSKGRHITLQNLYRTVNLLTSRISTLQKQEKLIAAIEYYSALQANFPNEWADYKGSKLTHIVCIDAFSIAGSHLVAKSLTENKRHIDIKVIKQYVSKIKNKIDWSADGRLKYVKGMSGSKQLAVELREFMEPENKDQ</sequence>
<organism evidence="1 2">
    <name type="scientific">Paenibacillus algorifonticola</name>
    <dbReference type="NCBI Taxonomy" id="684063"/>
    <lineage>
        <taxon>Bacteria</taxon>
        <taxon>Bacillati</taxon>
        <taxon>Bacillota</taxon>
        <taxon>Bacilli</taxon>
        <taxon>Bacillales</taxon>
        <taxon>Paenibacillaceae</taxon>
        <taxon>Paenibacillus</taxon>
    </lineage>
</organism>
<protein>
    <submittedName>
        <fullName evidence="1">DNA sulfur modification protein DndB</fullName>
    </submittedName>
</protein>
<dbReference type="Proteomes" id="UP000183410">
    <property type="component" value="Unassembled WGS sequence"/>
</dbReference>
<dbReference type="InterPro" id="IPR017642">
    <property type="entry name" value="DNA_S_mod_DndB"/>
</dbReference>
<gene>
    <name evidence="1" type="ORF">SAMN04487969_1412</name>
</gene>
<dbReference type="InterPro" id="IPR017601">
    <property type="entry name" value="DGQHR-contain_dom"/>
</dbReference>
<reference evidence="2" key="1">
    <citation type="submission" date="2016-10" db="EMBL/GenBank/DDBJ databases">
        <authorList>
            <person name="Varghese N."/>
            <person name="Submissions S."/>
        </authorList>
    </citation>
    <scope>NUCLEOTIDE SEQUENCE [LARGE SCALE GENOMIC DNA]</scope>
    <source>
        <strain evidence="2">CGMCC 1.10223</strain>
    </source>
</reference>